<evidence type="ECO:0000259" key="5">
    <source>
        <dbReference type="SMART" id="SM00856"/>
    </source>
</evidence>
<sequence>MAIFAANVTLFILCCFISLASAARHNRPLKCAETQQTSTSATHTSIYSDPWAATADRIVLAYIAFGNAYLNSSNTQAQIRIKITDNKGGKSNVLDWLKSCTGHYSNAIGALSQALGNLDSDSYYGFDKLSIEAQGHVRNCEESFNGTTTSPMTKENGDLIKLTGICYAVAQLFPYTD</sequence>
<keyword evidence="7" id="KW-1185">Reference proteome</keyword>
<gene>
    <name evidence="6" type="ORF">CASFOL_010993</name>
</gene>
<evidence type="ECO:0000313" key="7">
    <source>
        <dbReference type="Proteomes" id="UP001632038"/>
    </source>
</evidence>
<keyword evidence="2" id="KW-1015">Disulfide bond</keyword>
<keyword evidence="1 4" id="KW-0732">Signal</keyword>
<dbReference type="PANTHER" id="PTHR35357">
    <property type="entry name" value="OS02G0537100 PROTEIN"/>
    <property type="match status" value="1"/>
</dbReference>
<evidence type="ECO:0000256" key="2">
    <source>
        <dbReference type="ARBA" id="ARBA00023157"/>
    </source>
</evidence>
<dbReference type="SUPFAM" id="SSF101148">
    <property type="entry name" value="Plant invertase/pectin methylesterase inhibitor"/>
    <property type="match status" value="1"/>
</dbReference>
<feature type="domain" description="Pectinesterase inhibitor" evidence="5">
    <location>
        <begin position="32"/>
        <end position="169"/>
    </location>
</feature>
<accession>A0ABD3DUM8</accession>
<dbReference type="InterPro" id="IPR006501">
    <property type="entry name" value="Pectinesterase_inhib_dom"/>
</dbReference>
<proteinExistence type="inferred from homology"/>
<dbReference type="Gene3D" id="1.20.140.40">
    <property type="entry name" value="Invertase/pectin methylesterase inhibitor family protein"/>
    <property type="match status" value="1"/>
</dbReference>
<evidence type="ECO:0000256" key="3">
    <source>
        <dbReference type="ARBA" id="ARBA00038471"/>
    </source>
</evidence>
<dbReference type="EMBL" id="JAVIJP010000013">
    <property type="protein sequence ID" value="KAL3645813.1"/>
    <property type="molecule type" value="Genomic_DNA"/>
</dbReference>
<comment type="caution">
    <text evidence="6">The sequence shown here is derived from an EMBL/GenBank/DDBJ whole genome shotgun (WGS) entry which is preliminary data.</text>
</comment>
<dbReference type="Pfam" id="PF04043">
    <property type="entry name" value="PMEI"/>
    <property type="match status" value="1"/>
</dbReference>
<evidence type="ECO:0000256" key="4">
    <source>
        <dbReference type="SAM" id="SignalP"/>
    </source>
</evidence>
<dbReference type="NCBIfam" id="TIGR01614">
    <property type="entry name" value="PME_inhib"/>
    <property type="match status" value="1"/>
</dbReference>
<dbReference type="SMART" id="SM00856">
    <property type="entry name" value="PMEI"/>
    <property type="match status" value="1"/>
</dbReference>
<evidence type="ECO:0000256" key="1">
    <source>
        <dbReference type="ARBA" id="ARBA00022729"/>
    </source>
</evidence>
<evidence type="ECO:0000313" key="6">
    <source>
        <dbReference type="EMBL" id="KAL3645813.1"/>
    </source>
</evidence>
<dbReference type="PANTHER" id="PTHR35357:SF8">
    <property type="entry name" value="OS01G0111000 PROTEIN"/>
    <property type="match status" value="1"/>
</dbReference>
<dbReference type="Proteomes" id="UP001632038">
    <property type="component" value="Unassembled WGS sequence"/>
</dbReference>
<protein>
    <recommendedName>
        <fullName evidence="5">Pectinesterase inhibitor domain-containing protein</fullName>
    </recommendedName>
</protein>
<feature type="chain" id="PRO_5044894727" description="Pectinesterase inhibitor domain-containing protein" evidence="4">
    <location>
        <begin position="23"/>
        <end position="177"/>
    </location>
</feature>
<dbReference type="AlphaFoldDB" id="A0ABD3DUM8"/>
<reference evidence="7" key="1">
    <citation type="journal article" date="2024" name="IScience">
        <title>Strigolactones Initiate the Formation of Haustorium-like Structures in Castilleja.</title>
        <authorList>
            <person name="Buerger M."/>
            <person name="Peterson D."/>
            <person name="Chory J."/>
        </authorList>
    </citation>
    <scope>NUCLEOTIDE SEQUENCE [LARGE SCALE GENOMIC DNA]</scope>
</reference>
<dbReference type="CDD" id="cd14859">
    <property type="entry name" value="PMEI_like"/>
    <property type="match status" value="1"/>
</dbReference>
<name>A0ABD3DUM8_9LAMI</name>
<organism evidence="6 7">
    <name type="scientific">Castilleja foliolosa</name>
    <dbReference type="NCBI Taxonomy" id="1961234"/>
    <lineage>
        <taxon>Eukaryota</taxon>
        <taxon>Viridiplantae</taxon>
        <taxon>Streptophyta</taxon>
        <taxon>Embryophyta</taxon>
        <taxon>Tracheophyta</taxon>
        <taxon>Spermatophyta</taxon>
        <taxon>Magnoliopsida</taxon>
        <taxon>eudicotyledons</taxon>
        <taxon>Gunneridae</taxon>
        <taxon>Pentapetalae</taxon>
        <taxon>asterids</taxon>
        <taxon>lamiids</taxon>
        <taxon>Lamiales</taxon>
        <taxon>Orobanchaceae</taxon>
        <taxon>Pedicularideae</taxon>
        <taxon>Castillejinae</taxon>
        <taxon>Castilleja</taxon>
    </lineage>
</organism>
<comment type="similarity">
    <text evidence="3">Belongs to the PMEI family.</text>
</comment>
<feature type="signal peptide" evidence="4">
    <location>
        <begin position="1"/>
        <end position="22"/>
    </location>
</feature>
<dbReference type="InterPro" id="IPR035513">
    <property type="entry name" value="Invertase/methylesterase_inhib"/>
</dbReference>